<accession>A0A0S4QQL6</accession>
<name>A0A0S4QQL6_9ACTN</name>
<sequence length="61" mass="7006">MARRTTARVARYDGAERVTGPLLPHLLQRKFGLRHEAIDVNTVQNPLKNLRARTGRHCYIP</sequence>
<organism evidence="1 2">
    <name type="scientific">Parafrankia irregularis</name>
    <dbReference type="NCBI Taxonomy" id="795642"/>
    <lineage>
        <taxon>Bacteria</taxon>
        <taxon>Bacillati</taxon>
        <taxon>Actinomycetota</taxon>
        <taxon>Actinomycetes</taxon>
        <taxon>Frankiales</taxon>
        <taxon>Frankiaceae</taxon>
        <taxon>Parafrankia</taxon>
    </lineage>
</organism>
<evidence type="ECO:0000313" key="2">
    <source>
        <dbReference type="Proteomes" id="UP000198802"/>
    </source>
</evidence>
<protein>
    <submittedName>
        <fullName evidence="1">Uncharacterized protein</fullName>
    </submittedName>
</protein>
<keyword evidence="2" id="KW-1185">Reference proteome</keyword>
<reference evidence="2" key="1">
    <citation type="submission" date="2015-11" db="EMBL/GenBank/DDBJ databases">
        <authorList>
            <person name="Varghese N."/>
        </authorList>
    </citation>
    <scope>NUCLEOTIDE SEQUENCE [LARGE SCALE GENOMIC DNA]</scope>
    <source>
        <strain evidence="2">DSM 45899</strain>
    </source>
</reference>
<dbReference type="AlphaFoldDB" id="A0A0S4QQL6"/>
<dbReference type="EMBL" id="FAOZ01000012">
    <property type="protein sequence ID" value="CUU57374.1"/>
    <property type="molecule type" value="Genomic_DNA"/>
</dbReference>
<dbReference type="Proteomes" id="UP000198802">
    <property type="component" value="Unassembled WGS sequence"/>
</dbReference>
<gene>
    <name evidence="1" type="ORF">Ga0074812_11234</name>
</gene>
<evidence type="ECO:0000313" key="1">
    <source>
        <dbReference type="EMBL" id="CUU57374.1"/>
    </source>
</evidence>
<dbReference type="RefSeq" id="WP_091278728.1">
    <property type="nucleotide sequence ID" value="NZ_FAOZ01000012.1"/>
</dbReference>
<proteinExistence type="predicted"/>